<organism evidence="1 2">
    <name type="scientific">Pistacia integerrima</name>
    <dbReference type="NCBI Taxonomy" id="434235"/>
    <lineage>
        <taxon>Eukaryota</taxon>
        <taxon>Viridiplantae</taxon>
        <taxon>Streptophyta</taxon>
        <taxon>Embryophyta</taxon>
        <taxon>Tracheophyta</taxon>
        <taxon>Spermatophyta</taxon>
        <taxon>Magnoliopsida</taxon>
        <taxon>eudicotyledons</taxon>
        <taxon>Gunneridae</taxon>
        <taxon>Pentapetalae</taxon>
        <taxon>rosids</taxon>
        <taxon>malvids</taxon>
        <taxon>Sapindales</taxon>
        <taxon>Anacardiaceae</taxon>
        <taxon>Pistacia</taxon>
    </lineage>
</organism>
<name>A0ACC0YHG0_9ROSI</name>
<dbReference type="Proteomes" id="UP001163603">
    <property type="component" value="Chromosome 6"/>
</dbReference>
<accession>A0ACC0YHG0</accession>
<evidence type="ECO:0000313" key="1">
    <source>
        <dbReference type="EMBL" id="KAJ0037725.1"/>
    </source>
</evidence>
<sequence length="308" mass="33861">MARDPSAIDTFRLLGQGWYDLYSTENFVVFHEVSNIALCIEGKCLFSIKLQVASAGYGLDHIAVVEILKTIKSINGFAIAIVLKPFSFEGQRRIDEVKDLVAKLQDHINLCIENGTGKGVRRAKPTGTQYGLGLNIETDRLLEKDLVTLDEALNTANDAVLLAINVVSVLTSDLQRKLIDVPHNDVRELKVSEVLKILGNFKEAKIGFGAGSHIKTSILQAIYDCPFIGAGLKELNGMVICIVASSELIDEDDILGYLHTFRQTIEYTREIIISSVHEPNLESNLLITTVVTIGLINSQPTNSNSHTK</sequence>
<proteinExistence type="predicted"/>
<reference evidence="2" key="1">
    <citation type="journal article" date="2023" name="G3 (Bethesda)">
        <title>Genome assembly and association tests identify interacting loci associated with vigor, precocity, and sex in interspecific pistachio rootstocks.</title>
        <authorList>
            <person name="Palmer W."/>
            <person name="Jacygrad E."/>
            <person name="Sagayaradj S."/>
            <person name="Cavanaugh K."/>
            <person name="Han R."/>
            <person name="Bertier L."/>
            <person name="Beede B."/>
            <person name="Kafkas S."/>
            <person name="Golino D."/>
            <person name="Preece J."/>
            <person name="Michelmore R."/>
        </authorList>
    </citation>
    <scope>NUCLEOTIDE SEQUENCE [LARGE SCALE GENOMIC DNA]</scope>
</reference>
<keyword evidence="2" id="KW-1185">Reference proteome</keyword>
<protein>
    <submittedName>
        <fullName evidence="1">Uncharacterized protein</fullName>
    </submittedName>
</protein>
<comment type="caution">
    <text evidence="1">The sequence shown here is derived from an EMBL/GenBank/DDBJ whole genome shotgun (WGS) entry which is preliminary data.</text>
</comment>
<dbReference type="EMBL" id="CM047741">
    <property type="protein sequence ID" value="KAJ0037725.1"/>
    <property type="molecule type" value="Genomic_DNA"/>
</dbReference>
<evidence type="ECO:0000313" key="2">
    <source>
        <dbReference type="Proteomes" id="UP001163603"/>
    </source>
</evidence>
<gene>
    <name evidence="1" type="ORF">Pint_22547</name>
</gene>